<feature type="transmembrane region" description="Helical" evidence="10">
    <location>
        <begin position="133"/>
        <end position="152"/>
    </location>
</feature>
<gene>
    <name evidence="11" type="ORF">Dbus_chr3Rg499</name>
</gene>
<evidence type="ECO:0000256" key="7">
    <source>
        <dbReference type="ARBA" id="ARBA00023136"/>
    </source>
</evidence>
<dbReference type="OrthoDB" id="6604226at2759"/>
<name>A0A0M3QXE9_DROBS</name>
<dbReference type="InterPro" id="IPR004117">
    <property type="entry name" value="7tm6_olfct_rcpt"/>
</dbReference>
<comment type="similarity">
    <text evidence="10">Belongs to the insect chemoreceptor superfamily. Heteromeric odorant receptor channel (TC 1.A.69) family.</text>
</comment>
<organism evidence="11 12">
    <name type="scientific">Drosophila busckii</name>
    <name type="common">Fruit fly</name>
    <dbReference type="NCBI Taxonomy" id="30019"/>
    <lineage>
        <taxon>Eukaryota</taxon>
        <taxon>Metazoa</taxon>
        <taxon>Ecdysozoa</taxon>
        <taxon>Arthropoda</taxon>
        <taxon>Hexapoda</taxon>
        <taxon>Insecta</taxon>
        <taxon>Pterygota</taxon>
        <taxon>Neoptera</taxon>
        <taxon>Endopterygota</taxon>
        <taxon>Diptera</taxon>
        <taxon>Brachycera</taxon>
        <taxon>Muscomorpha</taxon>
        <taxon>Ephydroidea</taxon>
        <taxon>Drosophilidae</taxon>
        <taxon>Drosophila</taxon>
    </lineage>
</organism>
<evidence type="ECO:0000256" key="3">
    <source>
        <dbReference type="ARBA" id="ARBA00022606"/>
    </source>
</evidence>
<feature type="transmembrane region" description="Helical" evidence="10">
    <location>
        <begin position="270"/>
        <end position="295"/>
    </location>
</feature>
<evidence type="ECO:0000256" key="5">
    <source>
        <dbReference type="ARBA" id="ARBA00022725"/>
    </source>
</evidence>
<keyword evidence="4 10" id="KW-0812">Transmembrane</keyword>
<dbReference type="GO" id="GO:0004984">
    <property type="term" value="F:olfactory receptor activity"/>
    <property type="evidence" value="ECO:0007669"/>
    <property type="project" value="InterPro"/>
</dbReference>
<feature type="transmembrane region" description="Helical" evidence="10">
    <location>
        <begin position="45"/>
        <end position="67"/>
    </location>
</feature>
<evidence type="ECO:0000313" key="12">
    <source>
        <dbReference type="Proteomes" id="UP000494163"/>
    </source>
</evidence>
<dbReference type="PANTHER" id="PTHR21137">
    <property type="entry name" value="ODORANT RECEPTOR"/>
    <property type="match status" value="1"/>
</dbReference>
<keyword evidence="6 10" id="KW-1133">Transmembrane helix</keyword>
<evidence type="ECO:0000256" key="1">
    <source>
        <dbReference type="ARBA" id="ARBA00004651"/>
    </source>
</evidence>
<evidence type="ECO:0000256" key="4">
    <source>
        <dbReference type="ARBA" id="ARBA00022692"/>
    </source>
</evidence>
<dbReference type="EMBL" id="CP012526">
    <property type="protein sequence ID" value="ALC45749.1"/>
    <property type="molecule type" value="Genomic_DNA"/>
</dbReference>
<dbReference type="Pfam" id="PF02949">
    <property type="entry name" value="7tm_6"/>
    <property type="match status" value="1"/>
</dbReference>
<dbReference type="PANTHER" id="PTHR21137:SF35">
    <property type="entry name" value="ODORANT RECEPTOR 19A-RELATED"/>
    <property type="match status" value="1"/>
</dbReference>
<keyword evidence="5 10" id="KW-0552">Olfaction</keyword>
<evidence type="ECO:0000256" key="8">
    <source>
        <dbReference type="ARBA" id="ARBA00023170"/>
    </source>
</evidence>
<dbReference type="GO" id="GO:0007165">
    <property type="term" value="P:signal transduction"/>
    <property type="evidence" value="ECO:0007669"/>
    <property type="project" value="UniProtKB-KW"/>
</dbReference>
<dbReference type="AlphaFoldDB" id="A0A0M3QXE9"/>
<comment type="subcellular location">
    <subcellularLocation>
        <location evidence="1 10">Cell membrane</location>
        <topology evidence="1 10">Multi-pass membrane protein</topology>
    </subcellularLocation>
</comment>
<feature type="transmembrane region" description="Helical" evidence="10">
    <location>
        <begin position="87"/>
        <end position="106"/>
    </location>
</feature>
<proteinExistence type="inferred from homology"/>
<dbReference type="OMA" id="MGTTMIN"/>
<keyword evidence="8 10" id="KW-0675">Receptor</keyword>
<evidence type="ECO:0000256" key="6">
    <source>
        <dbReference type="ARBA" id="ARBA00022989"/>
    </source>
</evidence>
<keyword evidence="9 10" id="KW-0807">Transducer</keyword>
<dbReference type="GO" id="GO:0005886">
    <property type="term" value="C:plasma membrane"/>
    <property type="evidence" value="ECO:0007669"/>
    <property type="project" value="UniProtKB-SubCell"/>
</dbReference>
<keyword evidence="7 10" id="KW-0472">Membrane</keyword>
<dbReference type="Proteomes" id="UP000494163">
    <property type="component" value="Chromosome 3R"/>
</dbReference>
<dbReference type="STRING" id="30019.A0A0M3QXE9"/>
<keyword evidence="3 10" id="KW-0716">Sensory transduction</keyword>
<keyword evidence="2" id="KW-1003">Cell membrane</keyword>
<keyword evidence="12" id="KW-1185">Reference proteome</keyword>
<accession>A0A0M3QXE9</accession>
<reference evidence="11 12" key="1">
    <citation type="submission" date="2015-08" db="EMBL/GenBank/DDBJ databases">
        <title>Ancestral chromatin configuration constrains chromatin evolution on differentiating sex chromosomes in Drosophila.</title>
        <authorList>
            <person name="Zhou Q."/>
            <person name="Bachtrog D."/>
        </authorList>
    </citation>
    <scope>NUCLEOTIDE SEQUENCE [LARGE SCALE GENOMIC DNA]</scope>
    <source>
        <tissue evidence="11">Whole larvae</tissue>
    </source>
</reference>
<protein>
    <recommendedName>
        <fullName evidence="10">Odorant receptor</fullName>
    </recommendedName>
</protein>
<dbReference type="GO" id="GO:0005549">
    <property type="term" value="F:odorant binding"/>
    <property type="evidence" value="ECO:0007669"/>
    <property type="project" value="InterPro"/>
</dbReference>
<evidence type="ECO:0000256" key="9">
    <source>
        <dbReference type="ARBA" id="ARBA00023224"/>
    </source>
</evidence>
<sequence>MKTWFKHIKPAPLTETVQSRDSLIYFYHYVNFLGWMPPKDPVKRFLCRIWICFVFLGAFYLPFGIMLSYIMDISNLSAGEFLTSLQVAVNGFGAVCKSTSLCILLWRMDKVKELMDQLDKCWRTDGERQKIHNMVALCNYILVLFGIVYFGYTQATFLSYTLNGKPPWSVYNPFFDWRIGKLEFWTQALLEETTMSFAAVQNLVSDTYTLLFLIIMRTHYGLLKGHVERLRRDLSKTESENYDDLVSCILEHKLILSCCQSMRPIISATIFVQFLLVGIILGITLVNIFFFSTFWEAVSSFVYLVAVLMETFPFCYICNMFIDDCYDMSNAIFTSNWMDAEPRYKSTLIFFMTNTQRPFMFTAGGIFPITVQSNVVVSKKTNSYMNIAYV</sequence>
<evidence type="ECO:0000256" key="10">
    <source>
        <dbReference type="RuleBase" id="RU351113"/>
    </source>
</evidence>
<comment type="caution">
    <text evidence="10">Lacks conserved residue(s) required for the propagation of feature annotation.</text>
</comment>
<evidence type="ECO:0000256" key="2">
    <source>
        <dbReference type="ARBA" id="ARBA00022475"/>
    </source>
</evidence>
<evidence type="ECO:0000313" key="11">
    <source>
        <dbReference type="EMBL" id="ALC45749.1"/>
    </source>
</evidence>
<feature type="transmembrane region" description="Helical" evidence="10">
    <location>
        <begin position="301"/>
        <end position="322"/>
    </location>
</feature>